<proteinExistence type="predicted"/>
<sequence>MPDDDDYTVKSVEASRMGKAAEHLVAAFCILATRGLLNVSTSLVDDEGVDLVFHRRDSTATLAVQVKARMSDSKRVQSEGFVAFVRGQTFTPRHNLDLLFVAIDVTRGAVMKAWLVPSLEYAATLGEPNSKGRYRFAASMKEGAQDRWRPYRLEAAELPKAVLGRLDSLA</sequence>
<name>A0ABS3VMB1_MICEH</name>
<protein>
    <recommendedName>
        <fullName evidence="3">DUF4365 domain-containing protein</fullName>
    </recommendedName>
</protein>
<evidence type="ECO:0000313" key="1">
    <source>
        <dbReference type="EMBL" id="MBO4205647.1"/>
    </source>
</evidence>
<dbReference type="EMBL" id="WVUH01000032">
    <property type="protein sequence ID" value="MBO4205647.1"/>
    <property type="molecule type" value="Genomic_DNA"/>
</dbReference>
<comment type="caution">
    <text evidence="1">The sequence shown here is derived from an EMBL/GenBank/DDBJ whole genome shotgun (WGS) entry which is preliminary data.</text>
</comment>
<accession>A0ABS3VMB1</accession>
<dbReference type="Gene3D" id="3.40.1350.10">
    <property type="match status" value="1"/>
</dbReference>
<gene>
    <name evidence="1" type="ORF">GSF22_06445</name>
</gene>
<evidence type="ECO:0008006" key="3">
    <source>
        <dbReference type="Google" id="ProtNLM"/>
    </source>
</evidence>
<dbReference type="InterPro" id="IPR011856">
    <property type="entry name" value="tRNA_endonuc-like_dom_sf"/>
</dbReference>
<evidence type="ECO:0000313" key="2">
    <source>
        <dbReference type="Proteomes" id="UP000823521"/>
    </source>
</evidence>
<keyword evidence="2" id="KW-1185">Reference proteome</keyword>
<organism evidence="1 2">
    <name type="scientific">Micromonospora echinofusca</name>
    <dbReference type="NCBI Taxonomy" id="47858"/>
    <lineage>
        <taxon>Bacteria</taxon>
        <taxon>Bacillati</taxon>
        <taxon>Actinomycetota</taxon>
        <taxon>Actinomycetes</taxon>
        <taxon>Micromonosporales</taxon>
        <taxon>Micromonosporaceae</taxon>
        <taxon>Micromonospora</taxon>
    </lineage>
</organism>
<dbReference type="Proteomes" id="UP000823521">
    <property type="component" value="Unassembled WGS sequence"/>
</dbReference>
<reference evidence="1 2" key="1">
    <citation type="submission" date="2019-12" db="EMBL/GenBank/DDBJ databases">
        <title>Whole genome sequencing of endophytic Actinobacterium Micromonospora sp. MPMI6T.</title>
        <authorList>
            <person name="Evv R."/>
            <person name="Podile A.R."/>
        </authorList>
    </citation>
    <scope>NUCLEOTIDE SEQUENCE [LARGE SCALE GENOMIC DNA]</scope>
    <source>
        <strain evidence="1 2">MPMI6</strain>
    </source>
</reference>